<keyword evidence="2" id="KW-0812">Transmembrane</keyword>
<evidence type="ECO:0000313" key="5">
    <source>
        <dbReference type="Proteomes" id="UP001365405"/>
    </source>
</evidence>
<feature type="domain" description="Band 7" evidence="3">
    <location>
        <begin position="58"/>
        <end position="233"/>
    </location>
</feature>
<evidence type="ECO:0000256" key="2">
    <source>
        <dbReference type="SAM" id="Phobius"/>
    </source>
</evidence>
<dbReference type="EMBL" id="JBBUTH010000003">
    <property type="protein sequence ID" value="MEK8049955.1"/>
    <property type="molecule type" value="Genomic_DNA"/>
</dbReference>
<protein>
    <submittedName>
        <fullName evidence="4">SPFH domain-containing protein</fullName>
    </submittedName>
</protein>
<sequence length="297" mass="31838">MGQVESRERAVRSTSGWPWVLLGAACLVGAVAVALQRLGAVSWLAGVALVLAGLACWMGLYMLQPNQAAVLQFFGEYAGTDRSAGLRWTNPLRTRRKVSVRVHNFNGDRLKVNDLRGNPIEIAAAVVWRVQDTARALFDVEDYEAYVRIQAEAAVRNVASRYAYDHLDAEPGATGTHEVTLRSGGEEVAAALRGELQARFAAAGVVVEDAKLTHLAYAPEIAGTMLRRQQAEAVVAARAKIVQGAVGMVEMALQGLEARGLVALDDERKAAMVSNLLVVLCGDRDATPVVNTGTLYG</sequence>
<feature type="transmembrane region" description="Helical" evidence="2">
    <location>
        <begin position="42"/>
        <end position="63"/>
    </location>
</feature>
<dbReference type="InterPro" id="IPR001107">
    <property type="entry name" value="Band_7"/>
</dbReference>
<keyword evidence="2" id="KW-0472">Membrane</keyword>
<comment type="caution">
    <text evidence="4">The sequence shown here is derived from an EMBL/GenBank/DDBJ whole genome shotgun (WGS) entry which is preliminary data.</text>
</comment>
<dbReference type="Proteomes" id="UP001365405">
    <property type="component" value="Unassembled WGS sequence"/>
</dbReference>
<reference evidence="4 5" key="1">
    <citation type="submission" date="2024-04" db="EMBL/GenBank/DDBJ databases">
        <title>Novel species of the genus Ideonella isolated from streams.</title>
        <authorList>
            <person name="Lu H."/>
        </authorList>
    </citation>
    <scope>NUCLEOTIDE SEQUENCE [LARGE SCALE GENOMIC DNA]</scope>
    <source>
        <strain evidence="4 5">DXS22W</strain>
    </source>
</reference>
<dbReference type="PROSITE" id="PS51257">
    <property type="entry name" value="PROKAR_LIPOPROTEIN"/>
    <property type="match status" value="1"/>
</dbReference>
<dbReference type="InterPro" id="IPR036013">
    <property type="entry name" value="Band_7/SPFH_dom_sf"/>
</dbReference>
<proteinExistence type="predicted"/>
<dbReference type="SMART" id="SM00244">
    <property type="entry name" value="PHB"/>
    <property type="match status" value="1"/>
</dbReference>
<dbReference type="CDD" id="cd03402">
    <property type="entry name" value="SPFH_like_u2"/>
    <property type="match status" value="1"/>
</dbReference>
<dbReference type="PANTHER" id="PTHR43446">
    <property type="entry name" value="MEMBRANE PROTEIN-RELATED"/>
    <property type="match status" value="1"/>
</dbReference>
<dbReference type="PANTHER" id="PTHR43446:SF1">
    <property type="entry name" value="BAND 7 DOMAIN-CONTAINING PROTEIN"/>
    <property type="match status" value="1"/>
</dbReference>
<dbReference type="RefSeq" id="WP_341409624.1">
    <property type="nucleotide sequence ID" value="NZ_JBBUTH010000003.1"/>
</dbReference>
<evidence type="ECO:0000256" key="1">
    <source>
        <dbReference type="ARBA" id="ARBA00004167"/>
    </source>
</evidence>
<keyword evidence="2" id="KW-1133">Transmembrane helix</keyword>
<gene>
    <name evidence="4" type="ORF">AACH10_06875</name>
</gene>
<dbReference type="Pfam" id="PF01145">
    <property type="entry name" value="Band_7"/>
    <property type="match status" value="1"/>
</dbReference>
<comment type="subcellular location">
    <subcellularLocation>
        <location evidence="1">Membrane</location>
        <topology evidence="1">Single-pass membrane protein</topology>
    </subcellularLocation>
</comment>
<name>A0ABU9CFI9_9BURK</name>
<evidence type="ECO:0000313" key="4">
    <source>
        <dbReference type="EMBL" id="MEK8049955.1"/>
    </source>
</evidence>
<accession>A0ABU9CFI9</accession>
<feature type="transmembrane region" description="Helical" evidence="2">
    <location>
        <begin position="16"/>
        <end position="35"/>
    </location>
</feature>
<organism evidence="4 5">
    <name type="scientific">Pseudaquabacterium inlustre</name>
    <dbReference type="NCBI Taxonomy" id="2984192"/>
    <lineage>
        <taxon>Bacteria</taxon>
        <taxon>Pseudomonadati</taxon>
        <taxon>Pseudomonadota</taxon>
        <taxon>Betaproteobacteria</taxon>
        <taxon>Burkholderiales</taxon>
        <taxon>Sphaerotilaceae</taxon>
        <taxon>Pseudaquabacterium</taxon>
    </lineage>
</organism>
<dbReference type="SUPFAM" id="SSF117892">
    <property type="entry name" value="Band 7/SPFH domain"/>
    <property type="match status" value="1"/>
</dbReference>
<keyword evidence="5" id="KW-1185">Reference proteome</keyword>
<dbReference type="Gene3D" id="3.30.479.30">
    <property type="entry name" value="Band 7 domain"/>
    <property type="match status" value="1"/>
</dbReference>
<evidence type="ECO:0000259" key="3">
    <source>
        <dbReference type="SMART" id="SM00244"/>
    </source>
</evidence>